<accession>A0AA39YI02</accession>
<keyword evidence="3" id="KW-1185">Reference proteome</keyword>
<feature type="region of interest" description="Disordered" evidence="1">
    <location>
        <begin position="482"/>
        <end position="503"/>
    </location>
</feature>
<comment type="caution">
    <text evidence="2">The sequence shown here is derived from an EMBL/GenBank/DDBJ whole genome shotgun (WGS) entry which is preliminary data.</text>
</comment>
<evidence type="ECO:0000313" key="2">
    <source>
        <dbReference type="EMBL" id="KAK0652981.1"/>
    </source>
</evidence>
<feature type="compositionally biased region" description="Basic and acidic residues" evidence="1">
    <location>
        <begin position="199"/>
        <end position="208"/>
    </location>
</feature>
<feature type="compositionally biased region" description="Low complexity" evidence="1">
    <location>
        <begin position="209"/>
        <end position="228"/>
    </location>
</feature>
<evidence type="ECO:0000313" key="3">
    <source>
        <dbReference type="Proteomes" id="UP001174936"/>
    </source>
</evidence>
<feature type="region of interest" description="Disordered" evidence="1">
    <location>
        <begin position="133"/>
        <end position="233"/>
    </location>
</feature>
<feature type="compositionally biased region" description="Basic and acidic residues" evidence="1">
    <location>
        <begin position="328"/>
        <end position="351"/>
    </location>
</feature>
<protein>
    <submittedName>
        <fullName evidence="2">Uncharacterized protein</fullName>
    </submittedName>
</protein>
<gene>
    <name evidence="2" type="ORF">B0T16DRAFT_407181</name>
</gene>
<reference evidence="2" key="1">
    <citation type="submission" date="2023-06" db="EMBL/GenBank/DDBJ databases">
        <title>Genome-scale phylogeny and comparative genomics of the fungal order Sordariales.</title>
        <authorList>
            <consortium name="Lawrence Berkeley National Laboratory"/>
            <person name="Hensen N."/>
            <person name="Bonometti L."/>
            <person name="Westerberg I."/>
            <person name="Brannstrom I.O."/>
            <person name="Guillou S."/>
            <person name="Cros-Aarteil S."/>
            <person name="Calhoun S."/>
            <person name="Haridas S."/>
            <person name="Kuo A."/>
            <person name="Mondo S."/>
            <person name="Pangilinan J."/>
            <person name="Riley R."/>
            <person name="Labutti K."/>
            <person name="Andreopoulos B."/>
            <person name="Lipzen A."/>
            <person name="Chen C."/>
            <person name="Yanf M."/>
            <person name="Daum C."/>
            <person name="Ng V."/>
            <person name="Clum A."/>
            <person name="Steindorff A."/>
            <person name="Ohm R."/>
            <person name="Martin F."/>
            <person name="Silar P."/>
            <person name="Natvig D."/>
            <person name="Lalanne C."/>
            <person name="Gautier V."/>
            <person name="Ament-Velasquez S.L."/>
            <person name="Kruys A."/>
            <person name="Hutchinson M.I."/>
            <person name="Powell A.J."/>
            <person name="Barry K."/>
            <person name="Miller A.N."/>
            <person name="Grigoriev I.V."/>
            <person name="Debuchy R."/>
            <person name="Gladieux P."/>
            <person name="Thoren M.H."/>
            <person name="Johannesson H."/>
        </authorList>
    </citation>
    <scope>NUCLEOTIDE SEQUENCE</scope>
    <source>
        <strain evidence="2">SMH2532-1</strain>
    </source>
</reference>
<feature type="compositionally biased region" description="Basic and acidic residues" evidence="1">
    <location>
        <begin position="304"/>
        <end position="315"/>
    </location>
</feature>
<feature type="region of interest" description="Disordered" evidence="1">
    <location>
        <begin position="1"/>
        <end position="52"/>
    </location>
</feature>
<feature type="compositionally biased region" description="Basic and acidic residues" evidence="1">
    <location>
        <begin position="262"/>
        <end position="277"/>
    </location>
</feature>
<feature type="region of interest" description="Disordered" evidence="1">
    <location>
        <begin position="259"/>
        <end position="290"/>
    </location>
</feature>
<feature type="compositionally biased region" description="Gly residues" evidence="1">
    <location>
        <begin position="156"/>
        <end position="168"/>
    </location>
</feature>
<feature type="compositionally biased region" description="Gly residues" evidence="1">
    <location>
        <begin position="133"/>
        <end position="144"/>
    </location>
</feature>
<feature type="compositionally biased region" description="Low complexity" evidence="1">
    <location>
        <begin position="1"/>
        <end position="21"/>
    </location>
</feature>
<dbReference type="Proteomes" id="UP001174936">
    <property type="component" value="Unassembled WGS sequence"/>
</dbReference>
<name>A0AA39YI02_9PEZI</name>
<dbReference type="AlphaFoldDB" id="A0AA39YI02"/>
<feature type="compositionally biased region" description="Polar residues" evidence="1">
    <location>
        <begin position="411"/>
        <end position="432"/>
    </location>
</feature>
<evidence type="ECO:0000256" key="1">
    <source>
        <dbReference type="SAM" id="MobiDB-lite"/>
    </source>
</evidence>
<dbReference type="EMBL" id="JAULSV010000002">
    <property type="protein sequence ID" value="KAK0652981.1"/>
    <property type="molecule type" value="Genomic_DNA"/>
</dbReference>
<sequence length="542" mass="58914">MRDAPSQQQQQQRPHPDQQAAGGRLRPFSMPRFPFGSLSSGNGNGNGSGNGSGNGGFRFGGIAVEGDRVSIGDRFVADRNGVRIGGIVADTNGISVNGQPMFRGCPPGGMRGCHPGFGHHHGSWAGRGFGGGFGGPGFGGGPPWGRGQFSDWVQARGGGPPGFGCGPRGRGRGRGRRGGGDDEGRGFGRGRGRHHNHNHHGEQNRSRDSSVSSTSSSSSSDSDSSVGSLPDHDRLMEPQLSVAKEYLLAWLSQPDQPITRQKMKEAKQRINEAREAPVADAESNPTPPAVDLKALRKEYKAMHKEWKSLKKEQNRSRKQLRRERRQKRRDEKREWRNTKREVRRAERELRRGGGGPPQGFPFDGSAPFPSMPAMPTMPTVGSFGGGRRGPPGPPWSPMGLGQLFGGWGGQNQSEGQTQGTTQVRDADPSTTPGAWPNDDHGIDRQHRPSQAKYKAAADLEAQVVAKESELIRVHEAIVLEEEEKRNTGRGGGDHKMQTDAETKVHRLECEIEALARSMAQLRTEADEEFARELADEERRGGW</sequence>
<proteinExistence type="predicted"/>
<organism evidence="2 3">
    <name type="scientific">Cercophora newfieldiana</name>
    <dbReference type="NCBI Taxonomy" id="92897"/>
    <lineage>
        <taxon>Eukaryota</taxon>
        <taxon>Fungi</taxon>
        <taxon>Dikarya</taxon>
        <taxon>Ascomycota</taxon>
        <taxon>Pezizomycotina</taxon>
        <taxon>Sordariomycetes</taxon>
        <taxon>Sordariomycetidae</taxon>
        <taxon>Sordariales</taxon>
        <taxon>Lasiosphaeriaceae</taxon>
        <taxon>Cercophora</taxon>
    </lineage>
</organism>
<feature type="compositionally biased region" description="Basic and acidic residues" evidence="1">
    <location>
        <begin position="437"/>
        <end position="446"/>
    </location>
</feature>
<feature type="region of interest" description="Disordered" evidence="1">
    <location>
        <begin position="304"/>
        <end position="449"/>
    </location>
</feature>
<feature type="compositionally biased region" description="Basic residues" evidence="1">
    <location>
        <begin position="188"/>
        <end position="198"/>
    </location>
</feature>
<feature type="compositionally biased region" description="Basic residues" evidence="1">
    <location>
        <begin position="316"/>
        <end position="327"/>
    </location>
</feature>
<feature type="compositionally biased region" description="Gly residues" evidence="1">
    <location>
        <begin position="42"/>
        <end position="52"/>
    </location>
</feature>